<accession>A0A418W0N6</accession>
<proteinExistence type="predicted"/>
<keyword evidence="1" id="KW-0175">Coiled coil</keyword>
<dbReference type="SUPFAM" id="SSF46689">
    <property type="entry name" value="Homeodomain-like"/>
    <property type="match status" value="1"/>
</dbReference>
<dbReference type="OrthoDB" id="9803878at2"/>
<dbReference type="Gene3D" id="3.30.420.10">
    <property type="entry name" value="Ribonuclease H-like superfamily/Ribonuclease H"/>
    <property type="match status" value="1"/>
</dbReference>
<dbReference type="Pfam" id="PF00665">
    <property type="entry name" value="rve"/>
    <property type="match status" value="1"/>
</dbReference>
<dbReference type="Proteomes" id="UP000283458">
    <property type="component" value="Unassembled WGS sequence"/>
</dbReference>
<dbReference type="InterPro" id="IPR036397">
    <property type="entry name" value="RNaseH_sf"/>
</dbReference>
<dbReference type="PANTHER" id="PTHR46889:SF4">
    <property type="entry name" value="TRANSPOSASE INSO FOR INSERTION SEQUENCE ELEMENT IS911B-RELATED"/>
    <property type="match status" value="1"/>
</dbReference>
<evidence type="ECO:0000256" key="1">
    <source>
        <dbReference type="SAM" id="Coils"/>
    </source>
</evidence>
<dbReference type="Pfam" id="PF01527">
    <property type="entry name" value="HTH_Tnp_1"/>
    <property type="match status" value="1"/>
</dbReference>
<dbReference type="InterPro" id="IPR050900">
    <property type="entry name" value="Transposase_IS3/IS150/IS904"/>
</dbReference>
<protein>
    <submittedName>
        <fullName evidence="3">IS3 family transposase</fullName>
    </submittedName>
</protein>
<dbReference type="GO" id="GO:0004803">
    <property type="term" value="F:transposase activity"/>
    <property type="evidence" value="ECO:0007669"/>
    <property type="project" value="InterPro"/>
</dbReference>
<dbReference type="InterPro" id="IPR009057">
    <property type="entry name" value="Homeodomain-like_sf"/>
</dbReference>
<dbReference type="PROSITE" id="PS50994">
    <property type="entry name" value="INTEGRASE"/>
    <property type="match status" value="1"/>
</dbReference>
<name>A0A418W0N6_9PROT</name>
<dbReference type="InterPro" id="IPR025948">
    <property type="entry name" value="HTH-like_dom"/>
</dbReference>
<feature type="domain" description="Integrase catalytic" evidence="2">
    <location>
        <begin position="218"/>
        <end position="380"/>
    </location>
</feature>
<dbReference type="Gene3D" id="1.10.10.60">
    <property type="entry name" value="Homeodomain-like"/>
    <property type="match status" value="1"/>
</dbReference>
<dbReference type="GO" id="GO:0003677">
    <property type="term" value="F:DNA binding"/>
    <property type="evidence" value="ECO:0007669"/>
    <property type="project" value="InterPro"/>
</dbReference>
<dbReference type="SUPFAM" id="SSF53098">
    <property type="entry name" value="Ribonuclease H-like"/>
    <property type="match status" value="1"/>
</dbReference>
<keyword evidence="4" id="KW-1185">Reference proteome</keyword>
<dbReference type="AlphaFoldDB" id="A0A418W0N6"/>
<dbReference type="Pfam" id="PF13276">
    <property type="entry name" value="HTH_21"/>
    <property type="match status" value="1"/>
</dbReference>
<reference evidence="3 4" key="1">
    <citation type="submission" date="2018-09" db="EMBL/GenBank/DDBJ databases">
        <authorList>
            <person name="Zhu H."/>
        </authorList>
    </citation>
    <scope>NUCLEOTIDE SEQUENCE [LARGE SCALE GENOMIC DNA]</scope>
    <source>
        <strain evidence="3 4">K2W22B-5</strain>
    </source>
</reference>
<evidence type="ECO:0000259" key="2">
    <source>
        <dbReference type="PROSITE" id="PS50994"/>
    </source>
</evidence>
<dbReference type="GO" id="GO:0006313">
    <property type="term" value="P:DNA transposition"/>
    <property type="evidence" value="ECO:0007669"/>
    <property type="project" value="InterPro"/>
</dbReference>
<dbReference type="InterPro" id="IPR001584">
    <property type="entry name" value="Integrase_cat-core"/>
</dbReference>
<dbReference type="EMBL" id="QYUL01000001">
    <property type="protein sequence ID" value="RJF83524.1"/>
    <property type="molecule type" value="Genomic_DNA"/>
</dbReference>
<dbReference type="InterPro" id="IPR012337">
    <property type="entry name" value="RNaseH-like_sf"/>
</dbReference>
<evidence type="ECO:0000313" key="3">
    <source>
        <dbReference type="EMBL" id="RJF83524.1"/>
    </source>
</evidence>
<gene>
    <name evidence="3" type="ORF">D3877_02370</name>
</gene>
<comment type="caution">
    <text evidence="3">The sequence shown here is derived from an EMBL/GenBank/DDBJ whole genome shotgun (WGS) entry which is preliminary data.</text>
</comment>
<sequence>MSTPKQRKVTEEFKREAVRLTETSGRTVAQVASDLGIGKSTLTRWKTQFKEADILSGPHDDVQKELTRLRLENKILRQERDLLKNAAAFFGQGNKSMIYEAIDAKKAETPVHRGCRLFGVSMSGYYAWKRRQPSRRQYDDMILLAHVRNHFALSHETYGSPRMHAELKADGVSGGHHRIARLMRDNGMKALQKRRYKKTTDSDHGGPVAPNVLDQDFSADAPNQKWGADISYIWTVEGWLYLAIVVDLHSRRIIGWATSDRMKKDLAMRALRRAIALRSPPKDAIHHSDRGSQYCSADYKKILKDGGFVLSMSGKGNCYDNAMVETVFKTLKAELIWRTIFLSRSAAKIAIGRCIDGFYNPVRRHSALSYKSPCDFEAAA</sequence>
<dbReference type="InterPro" id="IPR002514">
    <property type="entry name" value="Transposase_8"/>
</dbReference>
<dbReference type="InterPro" id="IPR048020">
    <property type="entry name" value="Transpos_IS3"/>
</dbReference>
<evidence type="ECO:0000313" key="4">
    <source>
        <dbReference type="Proteomes" id="UP000283458"/>
    </source>
</evidence>
<dbReference type="RefSeq" id="WP_119829162.1">
    <property type="nucleotide sequence ID" value="NZ_QYUL01000001.1"/>
</dbReference>
<feature type="coiled-coil region" evidence="1">
    <location>
        <begin position="59"/>
        <end position="86"/>
    </location>
</feature>
<dbReference type="GO" id="GO:0015074">
    <property type="term" value="P:DNA integration"/>
    <property type="evidence" value="ECO:0007669"/>
    <property type="project" value="InterPro"/>
</dbReference>
<dbReference type="PANTHER" id="PTHR46889">
    <property type="entry name" value="TRANSPOSASE INSF FOR INSERTION SEQUENCE IS3B-RELATED"/>
    <property type="match status" value="1"/>
</dbReference>
<organism evidence="3 4">
    <name type="scientific">Azospirillum cavernae</name>
    <dbReference type="NCBI Taxonomy" id="2320860"/>
    <lineage>
        <taxon>Bacteria</taxon>
        <taxon>Pseudomonadati</taxon>
        <taxon>Pseudomonadota</taxon>
        <taxon>Alphaproteobacteria</taxon>
        <taxon>Rhodospirillales</taxon>
        <taxon>Azospirillaceae</taxon>
        <taxon>Azospirillum</taxon>
    </lineage>
</organism>
<dbReference type="NCBIfam" id="NF033516">
    <property type="entry name" value="transpos_IS3"/>
    <property type="match status" value="1"/>
</dbReference>